<protein>
    <recommendedName>
        <fullName evidence="3">Phage late control gene D protein (GPD)</fullName>
    </recommendedName>
</protein>
<dbReference type="Proteomes" id="UP000263486">
    <property type="component" value="Unassembled WGS sequence"/>
</dbReference>
<gene>
    <name evidence="1" type="ORF">DYH56_03480</name>
</gene>
<dbReference type="EMBL" id="QUAJ01000004">
    <property type="protein sequence ID" value="REI42427.1"/>
    <property type="molecule type" value="Genomic_DNA"/>
</dbReference>
<evidence type="ECO:0000313" key="1">
    <source>
        <dbReference type="EMBL" id="REI42427.1"/>
    </source>
</evidence>
<keyword evidence="2" id="KW-1185">Reference proteome</keyword>
<organism evidence="1 2">
    <name type="scientific">Psychrilyobacter piezotolerans</name>
    <dbReference type="NCBI Taxonomy" id="2293438"/>
    <lineage>
        <taxon>Bacteria</taxon>
        <taxon>Fusobacteriati</taxon>
        <taxon>Fusobacteriota</taxon>
        <taxon>Fusobacteriia</taxon>
        <taxon>Fusobacteriales</taxon>
        <taxon>Fusobacteriaceae</taxon>
        <taxon>Psychrilyobacter</taxon>
    </lineage>
</organism>
<evidence type="ECO:0008006" key="3">
    <source>
        <dbReference type="Google" id="ProtNLM"/>
    </source>
</evidence>
<evidence type="ECO:0000313" key="2">
    <source>
        <dbReference type="Proteomes" id="UP000263486"/>
    </source>
</evidence>
<reference evidence="1 2" key="1">
    <citation type="submission" date="2018-08" db="EMBL/GenBank/DDBJ databases">
        <title>Draft genome sequence of Psychrilyobacter sp. strain SD5 isolated from Black Sea water.</title>
        <authorList>
            <person name="Yadav S."/>
            <person name="Villanueva L."/>
            <person name="Damste J.S.S."/>
        </authorList>
    </citation>
    <scope>NUCLEOTIDE SEQUENCE [LARGE SCALE GENOMIC DNA]</scope>
    <source>
        <strain evidence="1 2">SD5</strain>
    </source>
</reference>
<proteinExistence type="predicted"/>
<sequence length="344" mass="39467">MKSRRSYINIIYEGKDITGELSPYLKGLSYTDNLDKGDSVTLSLTGDKWIKEWAILKGDKLKVEIGVINWRNEGDNRVLKCGTFTIDDLSFSGTPDTMNISGTSIDITKNLKGVKKDNTWENVSLKEIAQEISKTYSMDLFYDCTEEFTFDKVDQMKESDSSLLARISKEQGMAIKITMDKIIIFDEKTYEDKETVITFNKSNLMRYDLQCDDLEVYDGCELTFYDPILGEYLKGKYEAPASEFYKVKTGKILYQNIDTGVTGTTKEEKEKFLNERAKKILRNMNKNETKIKISHMGDPEYLAGITTKILGFGRYDGVYLITSVTHDINKGYNCSLDMRRRLDF</sequence>
<dbReference type="RefSeq" id="WP_114641468.1">
    <property type="nucleotide sequence ID" value="NZ_JAACIO010000004.1"/>
</dbReference>
<comment type="caution">
    <text evidence="1">The sequence shown here is derived from an EMBL/GenBank/DDBJ whole genome shotgun (WGS) entry which is preliminary data.</text>
</comment>
<name>A0ABX9KJB4_9FUSO</name>
<accession>A0ABX9KJB4</accession>
<dbReference type="SUPFAM" id="SSF69279">
    <property type="entry name" value="Phage tail proteins"/>
    <property type="match status" value="1"/>
</dbReference>